<name>A0ABY5LD31_9SPHN</name>
<dbReference type="NCBIfam" id="TIGR04474">
    <property type="entry name" value="tcm_partner"/>
    <property type="match status" value="1"/>
</dbReference>
<organism evidence="1 2">
    <name type="scientific">Sphingomonas qomolangmaensis</name>
    <dbReference type="NCBI Taxonomy" id="2918765"/>
    <lineage>
        <taxon>Bacteria</taxon>
        <taxon>Pseudomonadati</taxon>
        <taxon>Pseudomonadota</taxon>
        <taxon>Alphaproteobacteria</taxon>
        <taxon>Sphingomonadales</taxon>
        <taxon>Sphingomonadaceae</taxon>
        <taxon>Sphingomonas</taxon>
    </lineage>
</organism>
<evidence type="ECO:0000313" key="1">
    <source>
        <dbReference type="EMBL" id="UUL83777.1"/>
    </source>
</evidence>
<reference evidence="1" key="1">
    <citation type="submission" date="2022-07" db="EMBL/GenBank/DDBJ databases">
        <title>Sphingomonas sp. nov., a novel bacterium isolated from the north slope of the Mount Everest.</title>
        <authorList>
            <person name="Cui X."/>
            <person name="Liu Y."/>
        </authorList>
    </citation>
    <scope>NUCLEOTIDE SEQUENCE</scope>
    <source>
        <strain evidence="1">S5-59</strain>
    </source>
</reference>
<gene>
    <name evidence="1" type="primary">tcmP</name>
    <name evidence="1" type="ORF">NMP03_06165</name>
</gene>
<protein>
    <submittedName>
        <fullName evidence="1">Three-Cys-motif partner protein TcmP</fullName>
    </submittedName>
</protein>
<dbReference type="InterPro" id="IPR031009">
    <property type="entry name" value="Tcm_partner"/>
</dbReference>
<proteinExistence type="predicted"/>
<dbReference type="RefSeq" id="WP_256507613.1">
    <property type="nucleotide sequence ID" value="NZ_CP101740.1"/>
</dbReference>
<accession>A0ABY5LD31</accession>
<keyword evidence="2" id="KW-1185">Reference proteome</keyword>
<dbReference type="Proteomes" id="UP001058533">
    <property type="component" value="Chromosome"/>
</dbReference>
<dbReference type="EMBL" id="CP101740">
    <property type="protein sequence ID" value="UUL83777.1"/>
    <property type="molecule type" value="Genomic_DNA"/>
</dbReference>
<evidence type="ECO:0000313" key="2">
    <source>
        <dbReference type="Proteomes" id="UP001058533"/>
    </source>
</evidence>
<sequence>MPTVDPARINNRKGLHCPLWTENKARLIQEYIKLFTFVTKHGTYIDGFAAPQRRNHSAKCSAKLVLENQPQWVRDFWLCDIDPEGIALLEAIKTEHEGKNRRIRIMPGDFNTSIEAILASGTITEKTATFALLDQRTFECEWSTVQRIAAHKTTTKIEMFYFFATGWIDRSIAAVRKPDALEQAERWWGRPDWRDLRGMNGVERANLLAARFRDELGYRWAFPFAIHDSARGGRTMYHMVHATDHSEASPLMLRAYRKVSGRPDWDRPALSQTDLNELWNEVV</sequence>